<keyword evidence="6 11" id="KW-0865">Zymogen</keyword>
<evidence type="ECO:0000256" key="8">
    <source>
        <dbReference type="ARBA" id="ARBA00047417"/>
    </source>
</evidence>
<dbReference type="GO" id="GO:0036374">
    <property type="term" value="F:glutathione hydrolase activity"/>
    <property type="evidence" value="ECO:0007669"/>
    <property type="project" value="UniProtKB-UniRule"/>
</dbReference>
<keyword evidence="7 11" id="KW-0012">Acyltransferase</keyword>
<dbReference type="GO" id="GO:0006750">
    <property type="term" value="P:glutathione biosynthetic process"/>
    <property type="evidence" value="ECO:0007669"/>
    <property type="project" value="UniProtKB-KW"/>
</dbReference>
<evidence type="ECO:0000313" key="13">
    <source>
        <dbReference type="EMBL" id="KIG12526.1"/>
    </source>
</evidence>
<dbReference type="Gene3D" id="3.60.20.40">
    <property type="match status" value="1"/>
</dbReference>
<evidence type="ECO:0000256" key="12">
    <source>
        <dbReference type="SAM" id="SignalP"/>
    </source>
</evidence>
<keyword evidence="12" id="KW-0732">Signal</keyword>
<evidence type="ECO:0000256" key="5">
    <source>
        <dbReference type="ARBA" id="ARBA00022801"/>
    </source>
</evidence>
<feature type="binding site" evidence="10">
    <location>
        <position position="142"/>
    </location>
    <ligand>
        <name>L-glutamate</name>
        <dbReference type="ChEBI" id="CHEBI:29985"/>
    </ligand>
</feature>
<dbReference type="InterPro" id="IPR043138">
    <property type="entry name" value="GGT_lsub"/>
</dbReference>
<dbReference type="SUPFAM" id="SSF56235">
    <property type="entry name" value="N-terminal nucleophile aminohydrolases (Ntn hydrolases)"/>
    <property type="match status" value="1"/>
</dbReference>
<keyword evidence="5 11" id="KW-0378">Hydrolase</keyword>
<evidence type="ECO:0000256" key="11">
    <source>
        <dbReference type="RuleBase" id="RU368036"/>
    </source>
</evidence>
<feature type="binding site" evidence="10">
    <location>
        <begin position="437"/>
        <end position="439"/>
    </location>
    <ligand>
        <name>L-glutamate</name>
        <dbReference type="ChEBI" id="CHEBI:29985"/>
    </ligand>
</feature>
<dbReference type="InterPro" id="IPR000101">
    <property type="entry name" value="GGT_peptidase"/>
</dbReference>
<dbReference type="PROSITE" id="PS51257">
    <property type="entry name" value="PROKAR_LIPOPROTEIN"/>
    <property type="match status" value="1"/>
</dbReference>
<comment type="caution">
    <text evidence="13">The sequence shown here is derived from an EMBL/GenBank/DDBJ whole genome shotgun (WGS) entry which is preliminary data.</text>
</comment>
<feature type="chain" id="PRO_5002159220" description="Glutathione hydrolase proenzyme" evidence="12">
    <location>
        <begin position="23"/>
        <end position="610"/>
    </location>
</feature>
<keyword evidence="4 11" id="KW-0808">Transferase</keyword>
<reference evidence="13 14" key="1">
    <citation type="submission" date="2014-12" db="EMBL/GenBank/DDBJ databases">
        <title>Genome assembly of Enhygromyxa salina DSM 15201.</title>
        <authorList>
            <person name="Sharma G."/>
            <person name="Subramanian S."/>
        </authorList>
    </citation>
    <scope>NUCLEOTIDE SEQUENCE [LARGE SCALE GENOMIC DNA]</scope>
    <source>
        <strain evidence="13 14">DSM 15201</strain>
    </source>
</reference>
<comment type="subunit">
    <text evidence="11">This enzyme consists of two polypeptide chains, which are synthesized in precursor form from a single polypeptide.</text>
</comment>
<evidence type="ECO:0000256" key="7">
    <source>
        <dbReference type="ARBA" id="ARBA00023315"/>
    </source>
</evidence>
<dbReference type="PANTHER" id="PTHR43199:SF1">
    <property type="entry name" value="GLUTATHIONE HYDROLASE PROENZYME"/>
    <property type="match status" value="1"/>
</dbReference>
<dbReference type="NCBIfam" id="TIGR00066">
    <property type="entry name" value="g_glut_trans"/>
    <property type="match status" value="1"/>
</dbReference>
<sequence>MRRSAQLLVPFAFLLAGVVSFGSGCKDSSSSETPSVAESVEQGPTPTAPAELVMRLEPVGEPAPLQEQVEIARGKLGAVASAESNASRIGVEILKAGGNAVDAAVAVGFALSVTHPSAGNIGGGGFMVLRFPDGVSRAVDYRETAPGAATADMYLDDKGELTDQSRTGAKAAGIPGDVAGFWYAHQQWGKLEWRQVVEPAVVLARDGWTLDESHAEDLEWGSQRMADAGLDASAASFRKPDGSNYAAGEVWRQPELAATLQRIADQGRDGFYAGDFAAYLAAQVQDLGGIWTVEDLANYQPVERDPLVFTYHGHEIIAMPPPSAGGVVLRQILAASEVMHLERLAWHSPAQVHAYVEILRRTYADRNLLLGDPDFVKIPMQTLLDVSYIDERVADINPKKATPSDQVGAGVEVKESEQTTHFSVVDANGLAVANTYTLNGGFGSKVIVPGTGVILNNEMDDFTAKVGSPNMFGLIQGPQNAIAPGKRMLSSMTPTIVVKDGKLRAVVGSPGGPTITTTVAQIILQLIDYDRPLEDAVREFRIHHQWKPDNIWYEEGMDPALEKALEKMGHELKTRGRRIGHANCIAVDPVSGEFEAVADVARDGGSAAAY</sequence>
<evidence type="ECO:0000256" key="1">
    <source>
        <dbReference type="ARBA" id="ARBA00001049"/>
    </source>
</evidence>
<feature type="binding site" evidence="10">
    <location>
        <begin position="490"/>
        <end position="491"/>
    </location>
    <ligand>
        <name>L-glutamate</name>
        <dbReference type="ChEBI" id="CHEBI:29985"/>
    </ligand>
</feature>
<dbReference type="GO" id="GO:0006751">
    <property type="term" value="P:glutathione catabolic process"/>
    <property type="evidence" value="ECO:0007669"/>
    <property type="project" value="UniProtKB-UniRule"/>
</dbReference>
<evidence type="ECO:0000313" key="14">
    <source>
        <dbReference type="Proteomes" id="UP000031599"/>
    </source>
</evidence>
<comment type="pathway">
    <text evidence="11">Sulfur metabolism; glutathione metabolism.</text>
</comment>
<evidence type="ECO:0000256" key="3">
    <source>
        <dbReference type="ARBA" id="ARBA00009381"/>
    </source>
</evidence>
<comment type="catalytic activity">
    <reaction evidence="1 11">
        <text>an S-substituted glutathione + H2O = an S-substituted L-cysteinylglycine + L-glutamate</text>
        <dbReference type="Rhea" id="RHEA:59468"/>
        <dbReference type="ChEBI" id="CHEBI:15377"/>
        <dbReference type="ChEBI" id="CHEBI:29985"/>
        <dbReference type="ChEBI" id="CHEBI:90779"/>
        <dbReference type="ChEBI" id="CHEBI:143103"/>
        <dbReference type="EC" id="3.4.19.13"/>
    </reaction>
</comment>
<comment type="PTM">
    <text evidence="11">Cleaved by autocatalysis into a large and a small subunit.</text>
</comment>
<dbReference type="RefSeq" id="WP_240480405.1">
    <property type="nucleotide sequence ID" value="NZ_JMCC02000127.1"/>
</dbReference>
<feature type="signal peptide" evidence="12">
    <location>
        <begin position="1"/>
        <end position="22"/>
    </location>
</feature>
<evidence type="ECO:0000256" key="4">
    <source>
        <dbReference type="ARBA" id="ARBA00022679"/>
    </source>
</evidence>
<dbReference type="UniPathway" id="UPA00204"/>
<dbReference type="PRINTS" id="PR01210">
    <property type="entry name" value="GGTRANSPTASE"/>
</dbReference>
<dbReference type="PANTHER" id="PTHR43199">
    <property type="entry name" value="GLUTATHIONE HYDROLASE"/>
    <property type="match status" value="1"/>
</dbReference>
<protein>
    <recommendedName>
        <fullName evidence="11">Glutathione hydrolase proenzyme</fullName>
        <ecNumber evidence="11">2.3.2.2</ecNumber>
        <ecNumber evidence="11">3.4.19.13</ecNumber>
    </recommendedName>
    <component>
        <recommendedName>
            <fullName evidence="11">Glutathione hydrolase large chain</fullName>
        </recommendedName>
    </component>
    <component>
        <recommendedName>
            <fullName evidence="11">Glutathione hydrolase small chain</fullName>
        </recommendedName>
    </component>
</protein>
<evidence type="ECO:0000256" key="2">
    <source>
        <dbReference type="ARBA" id="ARBA00001089"/>
    </source>
</evidence>
<keyword evidence="11" id="KW-0317">Glutathione biosynthesis</keyword>
<dbReference type="InterPro" id="IPR043137">
    <property type="entry name" value="GGT_ssub_C"/>
</dbReference>
<comment type="similarity">
    <text evidence="3 11">Belongs to the gamma-glutamyltransferase family.</text>
</comment>
<dbReference type="Gene3D" id="1.10.246.130">
    <property type="match status" value="1"/>
</dbReference>
<comment type="catalytic activity">
    <reaction evidence="2 11">
        <text>glutathione + H2O = L-cysteinylglycine + L-glutamate</text>
        <dbReference type="Rhea" id="RHEA:28807"/>
        <dbReference type="ChEBI" id="CHEBI:15377"/>
        <dbReference type="ChEBI" id="CHEBI:29985"/>
        <dbReference type="ChEBI" id="CHEBI:57925"/>
        <dbReference type="ChEBI" id="CHEBI:61694"/>
        <dbReference type="EC" id="3.4.19.13"/>
    </reaction>
</comment>
<organism evidence="13 14">
    <name type="scientific">Enhygromyxa salina</name>
    <dbReference type="NCBI Taxonomy" id="215803"/>
    <lineage>
        <taxon>Bacteria</taxon>
        <taxon>Pseudomonadati</taxon>
        <taxon>Myxococcota</taxon>
        <taxon>Polyangia</taxon>
        <taxon>Nannocystales</taxon>
        <taxon>Nannocystaceae</taxon>
        <taxon>Enhygromyxa</taxon>
    </lineage>
</organism>
<evidence type="ECO:0000256" key="9">
    <source>
        <dbReference type="PIRSR" id="PIRSR600101-1"/>
    </source>
</evidence>
<dbReference type="Proteomes" id="UP000031599">
    <property type="component" value="Unassembled WGS sequence"/>
</dbReference>
<dbReference type="AlphaFoldDB" id="A0A0C2CMN7"/>
<gene>
    <name evidence="13" type="ORF">DB30_01288</name>
</gene>
<dbReference type="EC" id="2.3.2.2" evidence="11"/>
<evidence type="ECO:0000256" key="10">
    <source>
        <dbReference type="PIRSR" id="PIRSR600101-2"/>
    </source>
</evidence>
<dbReference type="EMBL" id="JMCC02000127">
    <property type="protein sequence ID" value="KIG12526.1"/>
    <property type="molecule type" value="Genomic_DNA"/>
</dbReference>
<dbReference type="GO" id="GO:0103068">
    <property type="term" value="F:leukotriene C4 gamma-glutamyl transferase activity"/>
    <property type="evidence" value="ECO:0007669"/>
    <property type="project" value="UniProtKB-EC"/>
</dbReference>
<feature type="binding site" evidence="10">
    <location>
        <position position="512"/>
    </location>
    <ligand>
        <name>L-glutamate</name>
        <dbReference type="ChEBI" id="CHEBI:29985"/>
    </ligand>
</feature>
<dbReference type="Pfam" id="PF01019">
    <property type="entry name" value="G_glu_transpept"/>
    <property type="match status" value="1"/>
</dbReference>
<proteinExistence type="inferred from homology"/>
<dbReference type="InterPro" id="IPR029055">
    <property type="entry name" value="Ntn_hydrolases_N"/>
</dbReference>
<feature type="binding site" evidence="10">
    <location>
        <position position="461"/>
    </location>
    <ligand>
        <name>L-glutamate</name>
        <dbReference type="ChEBI" id="CHEBI:29985"/>
    </ligand>
</feature>
<name>A0A0C2CMN7_9BACT</name>
<feature type="active site" description="Nucleophile" evidence="9">
    <location>
        <position position="419"/>
    </location>
</feature>
<comment type="catalytic activity">
    <reaction evidence="8 11">
        <text>an N-terminal (5-L-glutamyl)-[peptide] + an alpha-amino acid = 5-L-glutamyl amino acid + an N-terminal L-alpha-aminoacyl-[peptide]</text>
        <dbReference type="Rhea" id="RHEA:23904"/>
        <dbReference type="Rhea" id="RHEA-COMP:9780"/>
        <dbReference type="Rhea" id="RHEA-COMP:9795"/>
        <dbReference type="ChEBI" id="CHEBI:77644"/>
        <dbReference type="ChEBI" id="CHEBI:78597"/>
        <dbReference type="ChEBI" id="CHEBI:78599"/>
        <dbReference type="ChEBI" id="CHEBI:78608"/>
        <dbReference type="EC" id="2.3.2.2"/>
    </reaction>
</comment>
<accession>A0A0C2CMN7</accession>
<dbReference type="EC" id="3.4.19.13" evidence="11"/>
<dbReference type="InterPro" id="IPR051792">
    <property type="entry name" value="GGT_bact"/>
</dbReference>
<evidence type="ECO:0000256" key="6">
    <source>
        <dbReference type="ARBA" id="ARBA00023145"/>
    </source>
</evidence>